<feature type="transmembrane region" description="Helical" evidence="1">
    <location>
        <begin position="64"/>
        <end position="85"/>
    </location>
</feature>
<keyword evidence="1" id="KW-1133">Transmembrane helix</keyword>
<feature type="transmembrane region" description="Helical" evidence="1">
    <location>
        <begin position="169"/>
        <end position="193"/>
    </location>
</feature>
<keyword evidence="1" id="KW-0812">Transmembrane</keyword>
<feature type="transmembrane region" description="Helical" evidence="1">
    <location>
        <begin position="37"/>
        <end position="58"/>
    </location>
</feature>
<evidence type="ECO:0000313" key="3">
    <source>
        <dbReference type="Proteomes" id="UP000019376"/>
    </source>
</evidence>
<reference evidence="2 3" key="1">
    <citation type="journal article" date="2013" name="PLoS ONE">
        <title>Genomic and secretomic analyses reveal unique features of the lignocellulolytic enzyme system of Penicillium decumbens.</title>
        <authorList>
            <person name="Liu G."/>
            <person name="Zhang L."/>
            <person name="Wei X."/>
            <person name="Zou G."/>
            <person name="Qin Y."/>
            <person name="Ma L."/>
            <person name="Li J."/>
            <person name="Zheng H."/>
            <person name="Wang S."/>
            <person name="Wang C."/>
            <person name="Xun L."/>
            <person name="Zhao G.-P."/>
            <person name="Zhou Z."/>
            <person name="Qu Y."/>
        </authorList>
    </citation>
    <scope>NUCLEOTIDE SEQUENCE [LARGE SCALE GENOMIC DNA]</scope>
    <source>
        <strain evidence="3">114-2 / CGMCC 5302</strain>
    </source>
</reference>
<proteinExistence type="predicted"/>
<dbReference type="PhylomeDB" id="S7ZUZ6"/>
<dbReference type="HOGENOM" id="CLU_058650_0_0_1"/>
<sequence>MSTLILESITQCTNVAEIKTQKTPPSSRNILRAIPALYKKGGISLLFNGLIYACTFWLKHYVITQALGTFLPSPLASIITSILLAETRFLWTARKVLAPDQIRILSSSSASACNLQRWKALIGPTLIYSIVERFMVYVPRMYGEGPSGGRTFIFQHSVAEQREFIQADILVAALMLFAQFLLFLPAGAMLTIVHASHLPASCETLVISQGRGQKGKRIGEVFATVDRRPVSLMQAFRMVGKKQILACLQLHGQMCLCLVVLSTCVHTAIVFFLV</sequence>
<dbReference type="EMBL" id="KB644415">
    <property type="protein sequence ID" value="EPS34249.1"/>
    <property type="molecule type" value="Genomic_DNA"/>
</dbReference>
<accession>S7ZUZ6</accession>
<protein>
    <submittedName>
        <fullName evidence="2">Uncharacterized protein</fullName>
    </submittedName>
</protein>
<dbReference type="OrthoDB" id="2896006at2759"/>
<keyword evidence="3" id="KW-1185">Reference proteome</keyword>
<dbReference type="AlphaFoldDB" id="S7ZUZ6"/>
<gene>
    <name evidence="2" type="ORF">PDE_09213</name>
</gene>
<dbReference type="STRING" id="933388.S7ZUZ6"/>
<name>S7ZUZ6_PENO1</name>
<keyword evidence="1" id="KW-0472">Membrane</keyword>
<dbReference type="eggNOG" id="ENOG502RNMN">
    <property type="taxonomic scope" value="Eukaryota"/>
</dbReference>
<evidence type="ECO:0000256" key="1">
    <source>
        <dbReference type="SAM" id="Phobius"/>
    </source>
</evidence>
<feature type="transmembrane region" description="Helical" evidence="1">
    <location>
        <begin position="250"/>
        <end position="273"/>
    </location>
</feature>
<evidence type="ECO:0000313" key="2">
    <source>
        <dbReference type="EMBL" id="EPS34249.1"/>
    </source>
</evidence>
<dbReference type="Proteomes" id="UP000019376">
    <property type="component" value="Unassembled WGS sequence"/>
</dbReference>
<organism evidence="2 3">
    <name type="scientific">Penicillium oxalicum (strain 114-2 / CGMCC 5302)</name>
    <name type="common">Penicillium decumbens</name>
    <dbReference type="NCBI Taxonomy" id="933388"/>
    <lineage>
        <taxon>Eukaryota</taxon>
        <taxon>Fungi</taxon>
        <taxon>Dikarya</taxon>
        <taxon>Ascomycota</taxon>
        <taxon>Pezizomycotina</taxon>
        <taxon>Eurotiomycetes</taxon>
        <taxon>Eurotiomycetidae</taxon>
        <taxon>Eurotiales</taxon>
        <taxon>Aspergillaceae</taxon>
        <taxon>Penicillium</taxon>
    </lineage>
</organism>